<dbReference type="InterPro" id="IPR015637">
    <property type="entry name" value="MUG/TDG"/>
</dbReference>
<evidence type="ECO:0000256" key="1">
    <source>
        <dbReference type="ARBA" id="ARBA00022763"/>
    </source>
</evidence>
<evidence type="ECO:0000259" key="5">
    <source>
        <dbReference type="SMART" id="SM00986"/>
    </source>
</evidence>
<keyword evidence="2" id="KW-0378">Hydrolase</keyword>
<dbReference type="InParanoid" id="G2Q1P8"/>
<dbReference type="SMART" id="SM00987">
    <property type="entry name" value="UreE_C"/>
    <property type="match status" value="1"/>
</dbReference>
<organism evidence="6 7">
    <name type="scientific">Thermothelomyces thermophilus (strain ATCC 42464 / BCRC 31852 / DSM 1799)</name>
    <name type="common">Sporotrichum thermophile</name>
    <dbReference type="NCBI Taxonomy" id="573729"/>
    <lineage>
        <taxon>Eukaryota</taxon>
        <taxon>Fungi</taxon>
        <taxon>Dikarya</taxon>
        <taxon>Ascomycota</taxon>
        <taxon>Pezizomycotina</taxon>
        <taxon>Sordariomycetes</taxon>
        <taxon>Sordariomycetidae</taxon>
        <taxon>Sordariales</taxon>
        <taxon>Chaetomiaceae</taxon>
        <taxon>Thermothelomyces</taxon>
    </lineage>
</organism>
<dbReference type="KEGG" id="mtm:MYCTH_2019108"/>
<dbReference type="STRING" id="573729.G2Q1P8"/>
<name>G2Q1P8_THET4</name>
<keyword evidence="3" id="KW-0234">DNA repair</keyword>
<dbReference type="VEuPathDB" id="FungiDB:MYCTH_2019108"/>
<feature type="region of interest" description="Disordered" evidence="4">
    <location>
        <begin position="277"/>
        <end position="299"/>
    </location>
</feature>
<protein>
    <recommendedName>
        <fullName evidence="5">Uracil-DNA glycosylase-like domain-containing protein</fullName>
    </recommendedName>
</protein>
<dbReference type="OrthoDB" id="565731at2759"/>
<feature type="compositionally biased region" description="Low complexity" evidence="4">
    <location>
        <begin position="40"/>
        <end position="52"/>
    </location>
</feature>
<dbReference type="GO" id="GO:0004844">
    <property type="term" value="F:uracil DNA N-glycosylase activity"/>
    <property type="evidence" value="ECO:0007669"/>
    <property type="project" value="TreeGrafter"/>
</dbReference>
<dbReference type="PANTHER" id="PTHR12159:SF9">
    <property type="entry name" value="G_T MISMATCH-SPECIFIC THYMINE DNA GLYCOSYLASE"/>
    <property type="match status" value="1"/>
</dbReference>
<dbReference type="Pfam" id="PF03167">
    <property type="entry name" value="UDG"/>
    <property type="match status" value="1"/>
</dbReference>
<evidence type="ECO:0000313" key="6">
    <source>
        <dbReference type="EMBL" id="AEO53332.1"/>
    </source>
</evidence>
<dbReference type="EMBL" id="CP003002">
    <property type="protein sequence ID" value="AEO53332.1"/>
    <property type="molecule type" value="Genomic_DNA"/>
</dbReference>
<dbReference type="PANTHER" id="PTHR12159">
    <property type="entry name" value="G/T AND G/U MISMATCH-SPECIFIC DNA GLYCOSYLASE"/>
    <property type="match status" value="1"/>
</dbReference>
<evidence type="ECO:0000313" key="7">
    <source>
        <dbReference type="Proteomes" id="UP000007322"/>
    </source>
</evidence>
<dbReference type="HOGENOM" id="CLU_042829_1_0_1"/>
<feature type="non-terminal residue" evidence="6">
    <location>
        <position position="353"/>
    </location>
</feature>
<dbReference type="InterPro" id="IPR036895">
    <property type="entry name" value="Uracil-DNA_glycosylase-like_sf"/>
</dbReference>
<dbReference type="SUPFAM" id="SSF52141">
    <property type="entry name" value="Uracil-DNA glycosylase-like"/>
    <property type="match status" value="1"/>
</dbReference>
<evidence type="ECO:0000256" key="2">
    <source>
        <dbReference type="ARBA" id="ARBA00022801"/>
    </source>
</evidence>
<reference evidence="6 7" key="1">
    <citation type="journal article" date="2011" name="Nat. Biotechnol.">
        <title>Comparative genomic analysis of the thermophilic biomass-degrading fungi Myceliophthora thermophila and Thielavia terrestris.</title>
        <authorList>
            <person name="Berka R.M."/>
            <person name="Grigoriev I.V."/>
            <person name="Otillar R."/>
            <person name="Salamov A."/>
            <person name="Grimwood J."/>
            <person name="Reid I."/>
            <person name="Ishmael N."/>
            <person name="John T."/>
            <person name="Darmond C."/>
            <person name="Moisan M.-C."/>
            <person name="Henrissat B."/>
            <person name="Coutinho P.M."/>
            <person name="Lombard V."/>
            <person name="Natvig D.O."/>
            <person name="Lindquist E."/>
            <person name="Schmutz J."/>
            <person name="Lucas S."/>
            <person name="Harris P."/>
            <person name="Powlowski J."/>
            <person name="Bellemare A."/>
            <person name="Taylor D."/>
            <person name="Butler G."/>
            <person name="de Vries R.P."/>
            <person name="Allijn I.E."/>
            <person name="van den Brink J."/>
            <person name="Ushinsky S."/>
            <person name="Storms R."/>
            <person name="Powell A.J."/>
            <person name="Paulsen I.T."/>
            <person name="Elbourne L.D.H."/>
            <person name="Baker S.E."/>
            <person name="Magnuson J."/>
            <person name="LaBoissiere S."/>
            <person name="Clutterbuck A.J."/>
            <person name="Martinez D."/>
            <person name="Wogulis M."/>
            <person name="de Leon A.L."/>
            <person name="Rey M.W."/>
            <person name="Tsang A."/>
        </authorList>
    </citation>
    <scope>NUCLEOTIDE SEQUENCE [LARGE SCALE GENOMIC DNA]</scope>
    <source>
        <strain evidence="7">ATCC 42464 / BCRC 31852 / DSM 1799</strain>
    </source>
</reference>
<gene>
    <name evidence="6" type="ORF">MYCTH_2019108</name>
</gene>
<dbReference type="OMA" id="MCVVGKS"/>
<feature type="compositionally biased region" description="Low complexity" evidence="4">
    <location>
        <begin position="83"/>
        <end position="118"/>
    </location>
</feature>
<dbReference type="CDD" id="cd10028">
    <property type="entry name" value="UDG-F2_TDG_MUG"/>
    <property type="match status" value="1"/>
</dbReference>
<keyword evidence="7" id="KW-1185">Reference proteome</keyword>
<dbReference type="Gene3D" id="3.40.470.10">
    <property type="entry name" value="Uracil-DNA glycosylase-like domain"/>
    <property type="match status" value="1"/>
</dbReference>
<dbReference type="FunFam" id="3.40.470.10:FF:000010">
    <property type="entry name" value="G/U mismatch-specific DNA glycosylase"/>
    <property type="match status" value="1"/>
</dbReference>
<evidence type="ECO:0000256" key="3">
    <source>
        <dbReference type="ARBA" id="ARBA00023204"/>
    </source>
</evidence>
<keyword evidence="1" id="KW-0227">DNA damage</keyword>
<sequence length="353" mass="38620">MGADITEDTRPPPTFQGRLQLESFMFKAGFATAGLRRSLRLSSASSSSAAALPVPPPRRASRSPSKRKADPPDEDDLKEEDTSSPSTPAATSTTSITSTISATATATATVTVTRSPSRNNRSKRARVPSSYAPPSAYAHLPGLPDALAPNLLVLFVGLNPGIETARTGHAYAHPTNLFWRLLHSSGVTPRLCAPAEDRQLPARYALGLTNIVARPSRNGAELSRAEMDAGVAVLEAKIRRWRPEAVCLVGKSIWESVWRVRHGRPIRPAEFRYGWQDERENMGQEEEEEEEEEEKEEGVVYDPDWKGARVFVATSTSGLAATLKPKEKEEIWKELGDWVVKRRAERAAAGDSV</sequence>
<feature type="compositionally biased region" description="Acidic residues" evidence="4">
    <location>
        <begin position="283"/>
        <end position="296"/>
    </location>
</feature>
<dbReference type="SMART" id="SM00986">
    <property type="entry name" value="UDG"/>
    <property type="match status" value="1"/>
</dbReference>
<dbReference type="GeneID" id="11508971"/>
<dbReference type="GO" id="GO:0008263">
    <property type="term" value="F:pyrimidine-specific mismatch base pair DNA N-glycosylase activity"/>
    <property type="evidence" value="ECO:0007669"/>
    <property type="project" value="TreeGrafter"/>
</dbReference>
<accession>G2Q1P8</accession>
<dbReference type="RefSeq" id="XP_003658577.1">
    <property type="nucleotide sequence ID" value="XM_003658529.1"/>
</dbReference>
<dbReference type="eggNOG" id="KOG4120">
    <property type="taxonomic scope" value="Eukaryota"/>
</dbReference>
<feature type="region of interest" description="Disordered" evidence="4">
    <location>
        <begin position="38"/>
        <end position="131"/>
    </location>
</feature>
<feature type="domain" description="Uracil-DNA glycosylase-like" evidence="5">
    <location>
        <begin position="144"/>
        <end position="336"/>
    </location>
</feature>
<dbReference type="GO" id="GO:0006285">
    <property type="term" value="P:base-excision repair, AP site formation"/>
    <property type="evidence" value="ECO:0007669"/>
    <property type="project" value="InterPro"/>
</dbReference>
<evidence type="ECO:0000256" key="4">
    <source>
        <dbReference type="SAM" id="MobiDB-lite"/>
    </source>
</evidence>
<proteinExistence type="predicted"/>
<dbReference type="Proteomes" id="UP000007322">
    <property type="component" value="Chromosome 1"/>
</dbReference>
<dbReference type="InterPro" id="IPR005122">
    <property type="entry name" value="Uracil-DNA_glycosylase-like"/>
</dbReference>
<dbReference type="AlphaFoldDB" id="G2Q1P8"/>